<keyword evidence="1" id="KW-0732">Signal</keyword>
<protein>
    <recommendedName>
        <fullName evidence="3">DUF3558 domain-containing protein</fullName>
    </recommendedName>
</protein>
<reference evidence="2" key="2">
    <citation type="submission" date="2024-07" db="EMBL/GenBank/DDBJ databases">
        <title>Streptomyces haneummycinica sp. nov., a new antibiotic-producing actinobacterium isolated from marine sediment.</title>
        <authorList>
            <person name="Uemura M."/>
            <person name="Hamada M."/>
            <person name="Hirano S."/>
            <person name="Kobayashi K."/>
            <person name="Ohshiro T."/>
            <person name="Kobayashi T."/>
            <person name="Terahara T."/>
        </authorList>
    </citation>
    <scope>NUCLEOTIDE SEQUENCE</scope>
    <source>
        <strain evidence="2">KM77-8</strain>
    </source>
</reference>
<evidence type="ECO:0000313" key="2">
    <source>
        <dbReference type="EMBL" id="BFO15822.1"/>
    </source>
</evidence>
<dbReference type="EMBL" id="AP035768">
    <property type="protein sequence ID" value="BFO15822.1"/>
    <property type="molecule type" value="Genomic_DNA"/>
</dbReference>
<accession>A0AAT9HEM4</accession>
<evidence type="ECO:0000256" key="1">
    <source>
        <dbReference type="SAM" id="SignalP"/>
    </source>
</evidence>
<feature type="signal peptide" evidence="1">
    <location>
        <begin position="1"/>
        <end position="20"/>
    </location>
</feature>
<gene>
    <name evidence="2" type="ORF">SHKM778_22100</name>
</gene>
<organism evidence="2">
    <name type="scientific">Streptomyces haneummycinicus</name>
    <dbReference type="NCBI Taxonomy" id="3074435"/>
    <lineage>
        <taxon>Bacteria</taxon>
        <taxon>Bacillati</taxon>
        <taxon>Actinomycetota</taxon>
        <taxon>Actinomycetes</taxon>
        <taxon>Kitasatosporales</taxon>
        <taxon>Streptomycetaceae</taxon>
        <taxon>Streptomyces</taxon>
    </lineage>
</organism>
<reference evidence="2" key="1">
    <citation type="submission" date="2024-06" db="EMBL/GenBank/DDBJ databases">
        <authorList>
            <consortium name="consrtm"/>
            <person name="Uemura M."/>
            <person name="Terahara T."/>
        </authorList>
    </citation>
    <scope>NUCLEOTIDE SEQUENCE</scope>
    <source>
        <strain evidence="2">KM77-8</strain>
    </source>
</reference>
<evidence type="ECO:0008006" key="3">
    <source>
        <dbReference type="Google" id="ProtNLM"/>
    </source>
</evidence>
<feature type="chain" id="PRO_5043860171" description="DUF3558 domain-containing protein" evidence="1">
    <location>
        <begin position="21"/>
        <end position="215"/>
    </location>
</feature>
<sequence length="215" mass="23090">MRAPIRIVAAIVLVSATASACSGSSEKEEGASQDGSTVCGSFARSDNLRSALQEATGADRFKDDRSQPDEALRTLREADGKLDRDELAGAPYCRIQSAESGKEVLNITIREALTTNQPDSYDEKYFTFYNTGESSYASEHTAAIYFRCTMGKPAKDILVHADLERPAKVRVSDERLSRGNIVLLNAAARQVSAELGCSAPTLSSGIPKATSGRYA</sequence>
<dbReference type="AlphaFoldDB" id="A0AAT9HEM4"/>
<name>A0AAT9HEM4_9ACTN</name>
<proteinExistence type="predicted"/>
<dbReference type="PROSITE" id="PS51257">
    <property type="entry name" value="PROKAR_LIPOPROTEIN"/>
    <property type="match status" value="1"/>
</dbReference>